<sequence length="284" mass="30587">MPPQIASSVRLRASFIHWRRSGALFRWCWWGYSVSAASAVTASALLTSPVPRFQNPNLQAPAAHYTSTPLTSCYTLPAACNGTTSPVLSAPPGGRTSLPCAAISSLRALSRRETWTPYLLAVATNSSIGNSAPAIYAFVALPAGLRCGASQGPKLLREDRGSLRSKSLVEKGSKRPNVKLTDPRKYFVQHAARLPYTAAWSSDNVKVIMKASNEANSMDNAGSSRPQLSVTTEEAIFTLVKELATDLQNSPSEIVGYSGVKVVSLQKQIRLLHMCDIFGLSCIF</sequence>
<name>A0A0D3GFQ7_9ORYZ</name>
<protein>
    <submittedName>
        <fullName evidence="1">Uncharacterized protein</fullName>
    </submittedName>
</protein>
<dbReference type="PaxDb" id="65489-OBART06G12030.2"/>
<reference evidence="1" key="1">
    <citation type="journal article" date="2009" name="Rice">
        <title>De Novo Next Generation Sequencing of Plant Genomes.</title>
        <authorList>
            <person name="Rounsley S."/>
            <person name="Marri P.R."/>
            <person name="Yu Y."/>
            <person name="He R."/>
            <person name="Sisneros N."/>
            <person name="Goicoechea J.L."/>
            <person name="Lee S.J."/>
            <person name="Angelova A."/>
            <person name="Kudrna D."/>
            <person name="Luo M."/>
            <person name="Affourtit J."/>
            <person name="Desany B."/>
            <person name="Knight J."/>
            <person name="Niazi F."/>
            <person name="Egholm M."/>
            <person name="Wing R.A."/>
        </authorList>
    </citation>
    <scope>NUCLEOTIDE SEQUENCE [LARGE SCALE GENOMIC DNA]</scope>
    <source>
        <strain evidence="1">cv. IRGC 105608</strain>
    </source>
</reference>
<organism evidence="1">
    <name type="scientific">Oryza barthii</name>
    <dbReference type="NCBI Taxonomy" id="65489"/>
    <lineage>
        <taxon>Eukaryota</taxon>
        <taxon>Viridiplantae</taxon>
        <taxon>Streptophyta</taxon>
        <taxon>Embryophyta</taxon>
        <taxon>Tracheophyta</taxon>
        <taxon>Spermatophyta</taxon>
        <taxon>Magnoliopsida</taxon>
        <taxon>Liliopsida</taxon>
        <taxon>Poales</taxon>
        <taxon>Poaceae</taxon>
        <taxon>BOP clade</taxon>
        <taxon>Oryzoideae</taxon>
        <taxon>Oryzeae</taxon>
        <taxon>Oryzinae</taxon>
        <taxon>Oryza</taxon>
    </lineage>
</organism>
<dbReference type="Gramene" id="OBART06G12030.2">
    <property type="protein sequence ID" value="OBART06G12030.2"/>
    <property type="gene ID" value="OBART06G12030"/>
</dbReference>
<evidence type="ECO:0000313" key="1">
    <source>
        <dbReference type="EnsemblPlants" id="OBART06G12030.2"/>
    </source>
</evidence>
<reference evidence="1" key="2">
    <citation type="submission" date="2015-03" db="UniProtKB">
        <authorList>
            <consortium name="EnsemblPlants"/>
        </authorList>
    </citation>
    <scope>IDENTIFICATION</scope>
</reference>
<dbReference type="HOGENOM" id="CLU_085532_0_0_1"/>
<accession>A0A0D3GFQ7</accession>
<dbReference type="EnsemblPlants" id="OBART06G12030.2">
    <property type="protein sequence ID" value="OBART06G12030.2"/>
    <property type="gene ID" value="OBART06G12030"/>
</dbReference>
<dbReference type="AlphaFoldDB" id="A0A0D3GFQ7"/>
<keyword evidence="2" id="KW-1185">Reference proteome</keyword>
<dbReference type="Proteomes" id="UP000026960">
    <property type="component" value="Chromosome 6"/>
</dbReference>
<evidence type="ECO:0000313" key="2">
    <source>
        <dbReference type="Proteomes" id="UP000026960"/>
    </source>
</evidence>
<proteinExistence type="predicted"/>